<name>A0A3G9G4L9_9CAUL</name>
<reference evidence="2" key="1">
    <citation type="journal article" date="2017" name="Biotechnol. Biofuels">
        <title>Evaluation of environmental bacterial communities as a factor affecting the growth of duckweed Lemna minor.</title>
        <authorList>
            <person name="Ishizawa H."/>
            <person name="Kuroda M."/>
            <person name="Morikawa M."/>
            <person name="Ike M."/>
        </authorList>
    </citation>
    <scope>NUCLEOTIDE SEQUENCE [LARGE SCALE GENOMIC DNA]</scope>
    <source>
        <strain evidence="2">M6</strain>
    </source>
</reference>
<dbReference type="Proteomes" id="UP000278756">
    <property type="component" value="Chromosome 1"/>
</dbReference>
<protein>
    <recommendedName>
        <fullName evidence="3">Phage gp6-like head-tail connector protein</fullName>
    </recommendedName>
</protein>
<gene>
    <name evidence="1" type="ORF">EM6_1411</name>
</gene>
<dbReference type="CDD" id="cd08054">
    <property type="entry name" value="gp6"/>
    <property type="match status" value="1"/>
</dbReference>
<dbReference type="Pfam" id="PF05135">
    <property type="entry name" value="Phage_connect_1"/>
    <property type="match status" value="1"/>
</dbReference>
<dbReference type="OrthoDB" id="7597216at2"/>
<proteinExistence type="predicted"/>
<evidence type="ECO:0008006" key="3">
    <source>
        <dbReference type="Google" id="ProtNLM"/>
    </source>
</evidence>
<sequence>MSDPVLLAEAKLFLRVTHDEEDALITTLIAAAVARLETALGLRLEAGSPAPLRLAVLDLIARAYDTRGEGTVSLDGLEPWIAPYREVRL</sequence>
<evidence type="ECO:0000313" key="1">
    <source>
        <dbReference type="EMBL" id="BBF80825.1"/>
    </source>
</evidence>
<evidence type="ECO:0000313" key="2">
    <source>
        <dbReference type="Proteomes" id="UP000278756"/>
    </source>
</evidence>
<dbReference type="RefSeq" id="WP_126421429.1">
    <property type="nucleotide sequence ID" value="NZ_AP018827.1"/>
</dbReference>
<organism evidence="1 2">
    <name type="scientific">Asticcacaulis excentricus</name>
    <dbReference type="NCBI Taxonomy" id="78587"/>
    <lineage>
        <taxon>Bacteria</taxon>
        <taxon>Pseudomonadati</taxon>
        <taxon>Pseudomonadota</taxon>
        <taxon>Alphaproteobacteria</taxon>
        <taxon>Caulobacterales</taxon>
        <taxon>Caulobacteraceae</taxon>
        <taxon>Asticcacaulis</taxon>
    </lineage>
</organism>
<reference evidence="2" key="2">
    <citation type="journal article" date="2017" name="Plant Physiol. Biochem.">
        <title>Differential oxidative and antioxidative response of duckweed Lemna minor toward plant growth promoting/inhibiting bacteria.</title>
        <authorList>
            <person name="Ishizawa H."/>
            <person name="Kuroda M."/>
            <person name="Morikawa M."/>
            <person name="Ike M."/>
        </authorList>
    </citation>
    <scope>NUCLEOTIDE SEQUENCE [LARGE SCALE GENOMIC DNA]</scope>
    <source>
        <strain evidence="2">M6</strain>
    </source>
</reference>
<dbReference type="InterPro" id="IPR006450">
    <property type="entry name" value="Phage_HK97_gp6-like"/>
</dbReference>
<dbReference type="AlphaFoldDB" id="A0A3G9G4L9"/>
<dbReference type="EMBL" id="AP018827">
    <property type="protein sequence ID" value="BBF80825.1"/>
    <property type="molecule type" value="Genomic_DNA"/>
</dbReference>
<dbReference type="Gene3D" id="1.10.3230.30">
    <property type="entry name" value="Phage gp6-like head-tail connector protein"/>
    <property type="match status" value="1"/>
</dbReference>
<dbReference type="InterPro" id="IPR021146">
    <property type="entry name" value="Phage_gp6-like_head-tail"/>
</dbReference>
<accession>A0A3G9G4L9</accession>
<dbReference type="NCBIfam" id="TIGR01560">
    <property type="entry name" value="put_DNA_pack"/>
    <property type="match status" value="1"/>
</dbReference>